<dbReference type="Gene3D" id="3.40.50.720">
    <property type="entry name" value="NAD(P)-binding Rossmann-like Domain"/>
    <property type="match status" value="1"/>
</dbReference>
<dbReference type="PANTHER" id="PTHR43880">
    <property type="entry name" value="ALCOHOL DEHYDROGENASE"/>
    <property type="match status" value="1"/>
</dbReference>
<dbReference type="EMBL" id="QPJC01000002">
    <property type="protein sequence ID" value="RCW46103.1"/>
    <property type="molecule type" value="Genomic_DNA"/>
</dbReference>
<evidence type="ECO:0000256" key="6">
    <source>
        <dbReference type="ARBA" id="ARBA00023027"/>
    </source>
</evidence>
<dbReference type="InterPro" id="IPR013154">
    <property type="entry name" value="ADH-like_N"/>
</dbReference>
<dbReference type="FunFam" id="3.40.50.720:FF:000003">
    <property type="entry name" value="S-(hydroxymethyl)glutathione dehydrogenase"/>
    <property type="match status" value="1"/>
</dbReference>
<name>A0A368VW83_9ACTN</name>
<protein>
    <submittedName>
        <fullName evidence="9">Aryl-alcohol dehydrogenase</fullName>
    </submittedName>
</protein>
<evidence type="ECO:0000256" key="3">
    <source>
        <dbReference type="ARBA" id="ARBA00022723"/>
    </source>
</evidence>
<keyword evidence="6" id="KW-0520">NAD</keyword>
<proteinExistence type="inferred from homology"/>
<evidence type="ECO:0000313" key="9">
    <source>
        <dbReference type="EMBL" id="RCW46103.1"/>
    </source>
</evidence>
<comment type="caution">
    <text evidence="9">The sequence shown here is derived from an EMBL/GenBank/DDBJ whole genome shotgun (WGS) entry which is preliminary data.</text>
</comment>
<dbReference type="SUPFAM" id="SSF50129">
    <property type="entry name" value="GroES-like"/>
    <property type="match status" value="1"/>
</dbReference>
<keyword evidence="4 7" id="KW-0862">Zinc</keyword>
<dbReference type="Proteomes" id="UP000253495">
    <property type="component" value="Unassembled WGS sequence"/>
</dbReference>
<dbReference type="AlphaFoldDB" id="A0A368VW83"/>
<comment type="cofactor">
    <cofactor evidence="1 7">
        <name>Zn(2+)</name>
        <dbReference type="ChEBI" id="CHEBI:29105"/>
    </cofactor>
</comment>
<dbReference type="Gene3D" id="3.90.180.10">
    <property type="entry name" value="Medium-chain alcohol dehydrogenases, catalytic domain"/>
    <property type="match status" value="1"/>
</dbReference>
<dbReference type="GO" id="GO:0051903">
    <property type="term" value="F:S-(hydroxymethyl)glutathione dehydrogenase [NAD(P)+] activity"/>
    <property type="evidence" value="ECO:0007669"/>
    <property type="project" value="TreeGrafter"/>
</dbReference>
<dbReference type="PROSITE" id="PS00059">
    <property type="entry name" value="ADH_ZINC"/>
    <property type="match status" value="1"/>
</dbReference>
<dbReference type="InterPro" id="IPR013149">
    <property type="entry name" value="ADH-like_C"/>
</dbReference>
<evidence type="ECO:0000256" key="1">
    <source>
        <dbReference type="ARBA" id="ARBA00001947"/>
    </source>
</evidence>
<keyword evidence="10" id="KW-1185">Reference proteome</keyword>
<dbReference type="InterPro" id="IPR020843">
    <property type="entry name" value="ER"/>
</dbReference>
<dbReference type="InterPro" id="IPR011032">
    <property type="entry name" value="GroES-like_sf"/>
</dbReference>
<evidence type="ECO:0000256" key="5">
    <source>
        <dbReference type="ARBA" id="ARBA00023002"/>
    </source>
</evidence>
<accession>A0A368VW83</accession>
<dbReference type="RefSeq" id="WP_114451914.1">
    <property type="nucleotide sequence ID" value="NZ_QPJC01000002.1"/>
</dbReference>
<evidence type="ECO:0000313" key="10">
    <source>
        <dbReference type="Proteomes" id="UP000253495"/>
    </source>
</evidence>
<evidence type="ECO:0000256" key="2">
    <source>
        <dbReference type="ARBA" id="ARBA00008072"/>
    </source>
</evidence>
<dbReference type="Pfam" id="PF00107">
    <property type="entry name" value="ADH_zinc_N"/>
    <property type="match status" value="1"/>
</dbReference>
<dbReference type="Pfam" id="PF08240">
    <property type="entry name" value="ADH_N"/>
    <property type="match status" value="1"/>
</dbReference>
<evidence type="ECO:0000259" key="8">
    <source>
        <dbReference type="SMART" id="SM00829"/>
    </source>
</evidence>
<dbReference type="PANTHER" id="PTHR43880:SF12">
    <property type="entry name" value="ALCOHOL DEHYDROGENASE CLASS-3"/>
    <property type="match status" value="1"/>
</dbReference>
<dbReference type="GO" id="GO:0008270">
    <property type="term" value="F:zinc ion binding"/>
    <property type="evidence" value="ECO:0007669"/>
    <property type="project" value="InterPro"/>
</dbReference>
<comment type="similarity">
    <text evidence="2 7">Belongs to the zinc-containing alcohol dehydrogenase family.</text>
</comment>
<evidence type="ECO:0000256" key="7">
    <source>
        <dbReference type="RuleBase" id="RU361277"/>
    </source>
</evidence>
<dbReference type="GO" id="GO:0005829">
    <property type="term" value="C:cytosol"/>
    <property type="evidence" value="ECO:0007669"/>
    <property type="project" value="TreeGrafter"/>
</dbReference>
<evidence type="ECO:0000256" key="4">
    <source>
        <dbReference type="ARBA" id="ARBA00022833"/>
    </source>
</evidence>
<keyword evidence="5" id="KW-0560">Oxidoreductase</keyword>
<organism evidence="9 10">
    <name type="scientific">Halopolyspora algeriensis</name>
    <dbReference type="NCBI Taxonomy" id="1500506"/>
    <lineage>
        <taxon>Bacteria</taxon>
        <taxon>Bacillati</taxon>
        <taxon>Actinomycetota</taxon>
        <taxon>Actinomycetes</taxon>
        <taxon>Actinomycetes incertae sedis</taxon>
        <taxon>Halopolyspora</taxon>
    </lineage>
</organism>
<dbReference type="OrthoDB" id="334894at2"/>
<dbReference type="GO" id="GO:0046294">
    <property type="term" value="P:formaldehyde catabolic process"/>
    <property type="evidence" value="ECO:0007669"/>
    <property type="project" value="TreeGrafter"/>
</dbReference>
<dbReference type="InterPro" id="IPR002328">
    <property type="entry name" value="ADH_Zn_CS"/>
</dbReference>
<dbReference type="SUPFAM" id="SSF51735">
    <property type="entry name" value="NAD(P)-binding Rossmann-fold domains"/>
    <property type="match status" value="1"/>
</dbReference>
<dbReference type="CDD" id="cd08278">
    <property type="entry name" value="benzyl_alcohol_DH"/>
    <property type="match status" value="1"/>
</dbReference>
<reference evidence="9 10" key="1">
    <citation type="submission" date="2018-07" db="EMBL/GenBank/DDBJ databases">
        <title>Genomic Encyclopedia of Type Strains, Phase III (KMG-III): the genomes of soil and plant-associated and newly described type strains.</title>
        <authorList>
            <person name="Whitman W."/>
        </authorList>
    </citation>
    <scope>NUCLEOTIDE SEQUENCE [LARGE SCALE GENOMIC DNA]</scope>
    <source>
        <strain evidence="9 10">CECT 8575</strain>
    </source>
</reference>
<feature type="domain" description="Enoyl reductase (ER)" evidence="8">
    <location>
        <begin position="18"/>
        <end position="366"/>
    </location>
</feature>
<gene>
    <name evidence="9" type="ORF">DFQ14_102405</name>
</gene>
<dbReference type="InterPro" id="IPR036291">
    <property type="entry name" value="NAD(P)-bd_dom_sf"/>
</dbReference>
<sequence>MPTRIQAAVAREKGQPWSVEDLELDDPQRDEVLVRVHGTGVCHTDLIARDQLYPIPQPIVGGHEGAGVVERVGEAVRDVSVGDHVVLCNLSCGTCRLCLTGNPSYCLHFAELNFAGTRPDGTQTLRHEDGPVHGSLFGQSSFATHALAKERGVVVVDKELPLDMLGPLGCGIQTGTGAVLNSLQPQAGSRLVVYGAGSVGLSAIMGAKIVGCHPIVAVEPFRNRRGLATELGATHTIDPTDQDPVEAVKDLTGGEGADYSLECVGSADTFRQAVDSITQCGEAAMVGAAPMGTESAIDISSLLFGRRVRGVVEGSSMPQVFIPRLIELWRAGLLPFDRLVEHHRLDQVNDVFRGAFEEGSQLKPVLYM</sequence>
<keyword evidence="3 7" id="KW-0479">Metal-binding</keyword>
<dbReference type="SMART" id="SM00829">
    <property type="entry name" value="PKS_ER"/>
    <property type="match status" value="1"/>
</dbReference>